<comment type="caution">
    <text evidence="1">The sequence shown here is derived from an EMBL/GenBank/DDBJ whole genome shotgun (WGS) entry which is preliminary data.</text>
</comment>
<organism evidence="1 2">
    <name type="scientific">Holdemanella biformis DSM 3989</name>
    <dbReference type="NCBI Taxonomy" id="518637"/>
    <lineage>
        <taxon>Bacteria</taxon>
        <taxon>Bacillati</taxon>
        <taxon>Bacillota</taxon>
        <taxon>Erysipelotrichia</taxon>
        <taxon>Erysipelotrichales</taxon>
        <taxon>Erysipelotrichaceae</taxon>
        <taxon>Holdemanella</taxon>
    </lineage>
</organism>
<reference evidence="1 2" key="1">
    <citation type="submission" date="2008-11" db="EMBL/GenBank/DDBJ databases">
        <title>Draft genome sequence of Eubacterium biforme (DSM 3989).</title>
        <authorList>
            <person name="Sudarsanam P."/>
            <person name="Ley R."/>
            <person name="Guruge J."/>
            <person name="Turnbaugh P.J."/>
            <person name="Mahowald M."/>
            <person name="Liep D."/>
            <person name="Gordon J."/>
        </authorList>
    </citation>
    <scope>NUCLEOTIDE SEQUENCE [LARGE SCALE GENOMIC DNA]</scope>
    <source>
        <strain evidence="1 2">DSM 3989</strain>
    </source>
</reference>
<dbReference type="OrthoDB" id="2065107at2"/>
<dbReference type="Pfam" id="PF05895">
    <property type="entry name" value="DUF859"/>
    <property type="match status" value="1"/>
</dbReference>
<protein>
    <submittedName>
        <fullName evidence="1">Uncharacterized protein</fullName>
    </submittedName>
</protein>
<dbReference type="InterPro" id="IPR008577">
    <property type="entry name" value="DUF859"/>
</dbReference>
<name>B7C940_9FIRM</name>
<sequence length="1189" mass="137795">MENNMVDSVFKGMLNPEVHEQVVELENLLRNSGTNQMSLYIESDDVLKLEEFSKNVIELLKGMNLISYPARRPLSLFLKQYLMTKTINCVVIDAIEENEINKDKWELLKQNLKDSHIFTIFLTTKEHGDVLRKQYSNDFFNTFDFVIRLKPYSISEIISGADYALENSGLTYDEKTFLPAYEEWIRTVYHRADLQGEAFVEGIIKRLIRQSMKLNQDGNVTPESIPVYWKRELSEDVQKDIEDKYSKYTSIKTILNLVQTNKEHDASRNTYNLCIETNNDSLVKDFARDYARLLNSQNYDVIYSTFVEEVDVRKLIEMDNLQNQHGLIVVKGLDDLDLEEETSKASLDCLLENISNSKNDLVWIVNTKLDCIKDKLESFKFIEKAPSKINVDKQECDINEIITILGKSQSNEFSHEIYVNWNGKDEKIASVDSGKNSFEHAYTIPLSFANDLPNQTEGKVSFRLDTYYNGEFIGSDTTSNIRVIIPETYKSVIELVEVVKEDGSKLDEFEPNKDRLKFKIHVNGSCGATIKSIQTSLEGKTYFGEEFITDPPEHGGELNYKVEIVDSRNRVTTKTGSINVKEVEKQVEEKLDPIMHPDFLKVQEKENKLQELVKDIKSNPNEKNVLLLAMSIISREKQVSKYAIDNSIKDLFNQGNAEGSYVYQLEPVPKMLVEELAKNNEKLDYIYALNTYKSKNTKTYLTNGNDKSIYYSDEYKEYTAFEYFQERCSKIIDKEDIIDIPVEKEINDADVSMALYNFTTELVQLTKKYKVNLYVDLHGGFRETATVLDAILMLIKDINNIELKDVYSIEYPDSIGTIKSVKRTSNIYDFVGGMQEFLSFGRSNGLIKYVEEEMEKESNDNELHEKNQALVDAINMFSDGISLNQAGLFSDRLSELADKVNCVSYEKNFGIVKQLISNNYVVYIDKIENKNGEQSRYDLLGIERNYLPAQLKWCLDKDLLQQTLTLIESVMIESLINEGIVSYPERVNDFKKAFDDWVNLSLFKFECDGQVRVVKEGTVEREMEERDSMSYFDGYTEFFCGMDEKLAVQGKSKHAIENEILREILDHRNYGMSPTKYYESCKFSIYQSCSKGIKTGYIDRRNNSVKYNKYYLRTNIPLVKALRNNSDYVNEFYKLLFIHRGLKMYRNKVSHANAEESIRLSKDDLKRWIELYIEVLDKLMRDAKVLLKK</sequence>
<dbReference type="EMBL" id="ABYT01000048">
    <property type="protein sequence ID" value="EEC90617.1"/>
    <property type="molecule type" value="Genomic_DNA"/>
</dbReference>
<dbReference type="RefSeq" id="WP_003864504.1">
    <property type="nucleotide sequence ID" value="NZ_DS996841.1"/>
</dbReference>
<dbReference type="eggNOG" id="COG4675">
    <property type="taxonomic scope" value="Bacteria"/>
</dbReference>
<keyword evidence="2" id="KW-1185">Reference proteome</keyword>
<dbReference type="STRING" id="518637.EUBIFOR_00697"/>
<dbReference type="HOGENOM" id="CLU_271998_0_0_9"/>
<dbReference type="AlphaFoldDB" id="B7C940"/>
<dbReference type="Proteomes" id="UP000004315">
    <property type="component" value="Unassembled WGS sequence"/>
</dbReference>
<accession>B7C940</accession>
<evidence type="ECO:0000313" key="1">
    <source>
        <dbReference type="EMBL" id="EEC90617.1"/>
    </source>
</evidence>
<evidence type="ECO:0000313" key="2">
    <source>
        <dbReference type="Proteomes" id="UP000004315"/>
    </source>
</evidence>
<proteinExistence type="predicted"/>
<gene>
    <name evidence="1" type="ORF">EUBIFOR_00697</name>
</gene>